<organism evidence="2 3">
    <name type="scientific">Cohnella thailandensis</name>
    <dbReference type="NCBI Taxonomy" id="557557"/>
    <lineage>
        <taxon>Bacteria</taxon>
        <taxon>Bacillati</taxon>
        <taxon>Bacillota</taxon>
        <taxon>Bacilli</taxon>
        <taxon>Bacillales</taxon>
        <taxon>Paenibacillaceae</taxon>
        <taxon>Cohnella</taxon>
    </lineage>
</organism>
<gene>
    <name evidence="2" type="ORF">H7B67_19265</name>
</gene>
<comment type="caution">
    <text evidence="2">The sequence shown here is derived from an EMBL/GenBank/DDBJ whole genome shotgun (WGS) entry which is preliminary data.</text>
</comment>
<dbReference type="AlphaFoldDB" id="A0A841T1J9"/>
<evidence type="ECO:0000313" key="3">
    <source>
        <dbReference type="Proteomes" id="UP000535838"/>
    </source>
</evidence>
<accession>A0A841T1J9</accession>
<feature type="coiled-coil region" evidence="1">
    <location>
        <begin position="140"/>
        <end position="191"/>
    </location>
</feature>
<proteinExistence type="predicted"/>
<dbReference type="Proteomes" id="UP000535838">
    <property type="component" value="Unassembled WGS sequence"/>
</dbReference>
<reference evidence="2 3" key="1">
    <citation type="submission" date="2020-08" db="EMBL/GenBank/DDBJ databases">
        <title>Cohnella phylogeny.</title>
        <authorList>
            <person name="Dunlap C."/>
        </authorList>
    </citation>
    <scope>NUCLEOTIDE SEQUENCE [LARGE SCALE GENOMIC DNA]</scope>
    <source>
        <strain evidence="2 3">DSM 25241</strain>
    </source>
</reference>
<name>A0A841T1J9_9BACL</name>
<dbReference type="RefSeq" id="WP_185121482.1">
    <property type="nucleotide sequence ID" value="NZ_JACJVQ010000017.1"/>
</dbReference>
<protein>
    <submittedName>
        <fullName evidence="2">Uncharacterized protein</fullName>
    </submittedName>
</protein>
<dbReference type="EMBL" id="JACJVQ010000017">
    <property type="protein sequence ID" value="MBB6636268.1"/>
    <property type="molecule type" value="Genomic_DNA"/>
</dbReference>
<keyword evidence="3" id="KW-1185">Reference proteome</keyword>
<evidence type="ECO:0000256" key="1">
    <source>
        <dbReference type="SAM" id="Coils"/>
    </source>
</evidence>
<dbReference type="Gene3D" id="6.10.250.3150">
    <property type="match status" value="1"/>
</dbReference>
<evidence type="ECO:0000313" key="2">
    <source>
        <dbReference type="EMBL" id="MBB6636268.1"/>
    </source>
</evidence>
<keyword evidence="1" id="KW-0175">Coiled coil</keyword>
<sequence>MLRRLSLILALGLTLTSLLLMPGTNLLTMPAYAAPAGYGEETRKLLEKGLTVVEIDREIERIAGLRADTEIGIEQASKKLVRQEVAIAAKREQAGRVLRTYYMGQKDAMWSALLKARSLKELLVTWELMDLLFKSDHEILSRYEDDYEALQNGYRSLERSKEELARVESELIAQRQRIETLQRELDSLLAASGDEEGLRRMMEEMQAYWQNVGIYEVRQQFRALSKAMSKLPDWLKEHPDALETNGLKAKLTITDDQLNEFLRDQDDRLRDFTISFATDLMILEGSSGDVKARIEGHYTIENEPKNAILFHVDKLVFNDLELPDTTRRDLENEFDLGFYPQQFISYIKADSVKMEDGKLVVGLRLGK</sequence>